<sequence length="64" mass="7009">MRGPHVRWCERGPVNPAPYSIALAAHQRPKQNMVGESTPAAHPFLIKVRVTKVRLAKQKGVGGL</sequence>
<keyword evidence="2" id="KW-1185">Reference proteome</keyword>
<proteinExistence type="predicted"/>
<name>A0A7I9YT67_MYCBU</name>
<organism evidence="1 2">
    <name type="scientific">Mycobacterium bourgelatii</name>
    <dbReference type="NCBI Taxonomy" id="1273442"/>
    <lineage>
        <taxon>Bacteria</taxon>
        <taxon>Bacillati</taxon>
        <taxon>Actinomycetota</taxon>
        <taxon>Actinomycetes</taxon>
        <taxon>Mycobacteriales</taxon>
        <taxon>Mycobacteriaceae</taxon>
        <taxon>Mycobacterium</taxon>
    </lineage>
</organism>
<reference evidence="1 2" key="1">
    <citation type="journal article" date="2019" name="Emerg. Microbes Infect.">
        <title>Comprehensive subspecies identification of 175 nontuberculous mycobacteria species based on 7547 genomic profiles.</title>
        <authorList>
            <person name="Matsumoto Y."/>
            <person name="Kinjo T."/>
            <person name="Motooka D."/>
            <person name="Nabeya D."/>
            <person name="Jung N."/>
            <person name="Uechi K."/>
            <person name="Horii T."/>
            <person name="Iida T."/>
            <person name="Fujita J."/>
            <person name="Nakamura S."/>
        </authorList>
    </citation>
    <scope>NUCLEOTIDE SEQUENCE [LARGE SCALE GENOMIC DNA]</scope>
    <source>
        <strain evidence="1 2">JCM 30725</strain>
    </source>
</reference>
<dbReference type="EMBL" id="BLKZ01000001">
    <property type="protein sequence ID" value="GFG91826.1"/>
    <property type="molecule type" value="Genomic_DNA"/>
</dbReference>
<evidence type="ECO:0000313" key="1">
    <source>
        <dbReference type="EMBL" id="GFG91826.1"/>
    </source>
</evidence>
<accession>A0A7I9YT67</accession>
<protein>
    <submittedName>
        <fullName evidence="1">Uncharacterized protein</fullName>
    </submittedName>
</protein>
<comment type="caution">
    <text evidence="1">The sequence shown here is derived from an EMBL/GenBank/DDBJ whole genome shotgun (WGS) entry which is preliminary data.</text>
</comment>
<dbReference type="AlphaFoldDB" id="A0A7I9YT67"/>
<dbReference type="Proteomes" id="UP000465360">
    <property type="component" value="Unassembled WGS sequence"/>
</dbReference>
<gene>
    <name evidence="1" type="ORF">MBOU_38680</name>
</gene>
<evidence type="ECO:0000313" key="2">
    <source>
        <dbReference type="Proteomes" id="UP000465360"/>
    </source>
</evidence>